<dbReference type="AlphaFoldDB" id="M0A6K0"/>
<dbReference type="RefSeq" id="WP_006652536.1">
    <property type="nucleotide sequence ID" value="NZ_AOIM01000015.1"/>
</dbReference>
<evidence type="ECO:0000313" key="3">
    <source>
        <dbReference type="EMBL" id="ELY92963.1"/>
    </source>
</evidence>
<evidence type="ECO:0000256" key="1">
    <source>
        <dbReference type="SAM" id="MobiDB-lite"/>
    </source>
</evidence>
<keyword evidence="4" id="KW-1185">Reference proteome</keyword>
<keyword evidence="2" id="KW-0472">Membrane</keyword>
<feature type="region of interest" description="Disordered" evidence="1">
    <location>
        <begin position="430"/>
        <end position="460"/>
    </location>
</feature>
<dbReference type="STRING" id="1227493.C483_06515"/>
<evidence type="ECO:0000256" key="2">
    <source>
        <dbReference type="SAM" id="Phobius"/>
    </source>
</evidence>
<dbReference type="OrthoDB" id="203212at2157"/>
<reference evidence="3 4" key="1">
    <citation type="journal article" date="2014" name="PLoS Genet.">
        <title>Phylogenetically driven sequencing of extremely halophilic archaea reveals strategies for static and dynamic osmo-response.</title>
        <authorList>
            <person name="Becker E.A."/>
            <person name="Seitzer P.M."/>
            <person name="Tritt A."/>
            <person name="Larsen D."/>
            <person name="Krusor M."/>
            <person name="Yao A.I."/>
            <person name="Wu D."/>
            <person name="Madern D."/>
            <person name="Eisen J.A."/>
            <person name="Darling A.E."/>
            <person name="Facciotti M.T."/>
        </authorList>
    </citation>
    <scope>NUCLEOTIDE SEQUENCE [LARGE SCALE GENOMIC DNA]</scope>
    <source>
        <strain evidence="3 4">JCM 10989</strain>
    </source>
</reference>
<organism evidence="3 4">
    <name type="scientific">Natrialba hulunbeirensis JCM 10989</name>
    <dbReference type="NCBI Taxonomy" id="1227493"/>
    <lineage>
        <taxon>Archaea</taxon>
        <taxon>Methanobacteriati</taxon>
        <taxon>Methanobacteriota</taxon>
        <taxon>Stenosarchaea group</taxon>
        <taxon>Halobacteria</taxon>
        <taxon>Halobacteriales</taxon>
        <taxon>Natrialbaceae</taxon>
        <taxon>Natrialba</taxon>
    </lineage>
</organism>
<evidence type="ECO:0000313" key="4">
    <source>
        <dbReference type="Proteomes" id="UP000011519"/>
    </source>
</evidence>
<proteinExistence type="predicted"/>
<sequence length="564" mass="57922">MNQSRTVHLTLLVAVLFVASAVGTGAVPLPTESVSDFGADSAHEQDAVIDDIILEPHDGPNGVYAVVENETFAIELTETGDRTGVPPDAVSDIQNVFTVTYTGTEQALVWLESDRPELEYHSAAGPIGSEDEGVVLKPNESVAVGVTLDATGYAAGDVLDGVVEVNAVGLDDADDSDGSATPTPAPPAGSTCQPASVAVDSPSLSERTVSVTDVQPCKPERIPLQSLPIGDETVLESMAIAFTDEAERGDEVSFEILTSDADTGDTDSPKSPLRSVGDLHEETGSAPIGSYTVSGLATEDVKPLGTVQTVAIDQTWLETTGLDTASLTAYQYDGTTWQERELEFADSAQTEGDHDEELVGVIRGEPVVTALGVDAPLLRVEPLTVEEPTASGDETTVVSTTIENEVDEEAAVALDLVVGGEHVTERTLTVDPNESTDVSFDLGSELDSSVTSSGGGDDESVSAEAVELSYAYTPSSSSFIVAEGTVQATGQSLSDAPRGPSADGEGDQSADRGAGASGSGGDDGTTGTIVTDSIPSVFGTGPGGIAATVAAIVLTIGVLRYRLT</sequence>
<keyword evidence="2" id="KW-1133">Transmembrane helix</keyword>
<protein>
    <recommendedName>
        <fullName evidence="5">DUF1102 domain-containing protein</fullName>
    </recommendedName>
</protein>
<gene>
    <name evidence="3" type="ORF">C483_06515</name>
</gene>
<comment type="caution">
    <text evidence="3">The sequence shown here is derived from an EMBL/GenBank/DDBJ whole genome shotgun (WGS) entry which is preliminary data.</text>
</comment>
<dbReference type="EMBL" id="AOIM01000015">
    <property type="protein sequence ID" value="ELY92963.1"/>
    <property type="molecule type" value="Genomic_DNA"/>
</dbReference>
<evidence type="ECO:0008006" key="5">
    <source>
        <dbReference type="Google" id="ProtNLM"/>
    </source>
</evidence>
<feature type="region of interest" description="Disordered" evidence="1">
    <location>
        <begin position="258"/>
        <end position="287"/>
    </location>
</feature>
<dbReference type="PATRIC" id="fig|1227493.4.peg.1282"/>
<feature type="transmembrane region" description="Helical" evidence="2">
    <location>
        <begin position="543"/>
        <end position="563"/>
    </location>
</feature>
<feature type="region of interest" description="Disordered" evidence="1">
    <location>
        <begin position="170"/>
        <end position="203"/>
    </location>
</feature>
<keyword evidence="2" id="KW-0812">Transmembrane</keyword>
<feature type="region of interest" description="Disordered" evidence="1">
    <location>
        <begin position="489"/>
        <end position="528"/>
    </location>
</feature>
<dbReference type="Proteomes" id="UP000011519">
    <property type="component" value="Unassembled WGS sequence"/>
</dbReference>
<accession>M0A6K0</accession>
<name>M0A6K0_9EURY</name>
<feature type="compositionally biased region" description="Gly residues" evidence="1">
    <location>
        <begin position="515"/>
        <end position="524"/>
    </location>
</feature>